<feature type="domain" description="4Fe-4S ferredoxin-type" evidence="1">
    <location>
        <begin position="1"/>
        <end position="29"/>
    </location>
</feature>
<gene>
    <name evidence="2" type="primary">jg26596</name>
    <name evidence="2" type="ORF">PAEG_LOCUS964</name>
</gene>
<sequence>MLVINPDECIDCGVCIPECPVDAIVTDDSIKDILELDEGLLNNEQKIFKSFYNINVEYSQKWPNITAKKQSLDTAEEYKEKKDKTAYFDENLGS</sequence>
<dbReference type="Pfam" id="PF11953">
    <property type="entry name" value="DUF3470"/>
    <property type="match status" value="1"/>
</dbReference>
<comment type="caution">
    <text evidence="2">The sequence shown here is derived from an EMBL/GenBank/DDBJ whole genome shotgun (WGS) entry which is preliminary data.</text>
</comment>
<dbReference type="PROSITE" id="PS00198">
    <property type="entry name" value="4FE4S_FER_1"/>
    <property type="match status" value="1"/>
</dbReference>
<organism evidence="2 3">
    <name type="scientific">Pararge aegeria aegeria</name>
    <dbReference type="NCBI Taxonomy" id="348720"/>
    <lineage>
        <taxon>Eukaryota</taxon>
        <taxon>Metazoa</taxon>
        <taxon>Ecdysozoa</taxon>
        <taxon>Arthropoda</taxon>
        <taxon>Hexapoda</taxon>
        <taxon>Insecta</taxon>
        <taxon>Pterygota</taxon>
        <taxon>Neoptera</taxon>
        <taxon>Endopterygota</taxon>
        <taxon>Lepidoptera</taxon>
        <taxon>Glossata</taxon>
        <taxon>Ditrysia</taxon>
        <taxon>Papilionoidea</taxon>
        <taxon>Nymphalidae</taxon>
        <taxon>Satyrinae</taxon>
        <taxon>Satyrini</taxon>
        <taxon>Parargina</taxon>
        <taxon>Pararge</taxon>
    </lineage>
</organism>
<dbReference type="PROSITE" id="PS51379">
    <property type="entry name" value="4FE4S_FER_2"/>
    <property type="match status" value="1"/>
</dbReference>
<dbReference type="Gene3D" id="3.30.70.20">
    <property type="match status" value="1"/>
</dbReference>
<dbReference type="Proteomes" id="UP000838756">
    <property type="component" value="Unassembled WGS sequence"/>
</dbReference>
<dbReference type="InterPro" id="IPR017900">
    <property type="entry name" value="4Fe4S_Fe_S_CS"/>
</dbReference>
<dbReference type="SUPFAM" id="SSF54862">
    <property type="entry name" value="4Fe-4S ferredoxins"/>
    <property type="match status" value="1"/>
</dbReference>
<reference evidence="2" key="1">
    <citation type="submission" date="2022-03" db="EMBL/GenBank/DDBJ databases">
        <authorList>
            <person name="Lindestad O."/>
        </authorList>
    </citation>
    <scope>NUCLEOTIDE SEQUENCE</scope>
</reference>
<accession>A0A8S4QEK0</accession>
<protein>
    <submittedName>
        <fullName evidence="2">Jg26596 protein</fullName>
    </submittedName>
</protein>
<name>A0A8S4QEK0_9NEOP</name>
<dbReference type="InterPro" id="IPR022569">
    <property type="entry name" value="Fd_C"/>
</dbReference>
<dbReference type="EMBL" id="CAKXAJ010003220">
    <property type="protein sequence ID" value="CAH2208348.1"/>
    <property type="molecule type" value="Genomic_DNA"/>
</dbReference>
<evidence type="ECO:0000313" key="2">
    <source>
        <dbReference type="EMBL" id="CAH2208348.1"/>
    </source>
</evidence>
<dbReference type="Pfam" id="PF00037">
    <property type="entry name" value="Fer4"/>
    <property type="match status" value="1"/>
</dbReference>
<dbReference type="InterPro" id="IPR017896">
    <property type="entry name" value="4Fe4S_Fe-S-bd"/>
</dbReference>
<proteinExistence type="predicted"/>
<evidence type="ECO:0000313" key="3">
    <source>
        <dbReference type="Proteomes" id="UP000838756"/>
    </source>
</evidence>
<keyword evidence="3" id="KW-1185">Reference proteome</keyword>
<evidence type="ECO:0000259" key="1">
    <source>
        <dbReference type="PROSITE" id="PS51379"/>
    </source>
</evidence>
<dbReference type="AlphaFoldDB" id="A0A8S4QEK0"/>
<dbReference type="OrthoDB" id="5270977at2759"/>